<feature type="region of interest" description="Disordered" evidence="7">
    <location>
        <begin position="316"/>
        <end position="377"/>
    </location>
</feature>
<dbReference type="FunFam" id="3.30.200.20:FF:000003">
    <property type="entry name" value="Non-specific serine/threonine protein kinase"/>
    <property type="match status" value="1"/>
</dbReference>
<dbReference type="GO" id="GO:0005524">
    <property type="term" value="F:ATP binding"/>
    <property type="evidence" value="ECO:0007669"/>
    <property type="project" value="UniProtKB-UniRule"/>
</dbReference>
<dbReference type="InterPro" id="IPR000719">
    <property type="entry name" value="Prot_kinase_dom"/>
</dbReference>
<comment type="caution">
    <text evidence="9">The sequence shown here is derived from an EMBL/GenBank/DDBJ whole genome shotgun (WGS) entry which is preliminary data.</text>
</comment>
<dbReference type="FunFam" id="1.10.510.10:FF:000026">
    <property type="entry name" value="Calcium/calmodulin-dependent protein kinase type 1"/>
    <property type="match status" value="1"/>
</dbReference>
<keyword evidence="1" id="KW-0723">Serine/threonine-protein kinase</keyword>
<dbReference type="InterPro" id="IPR036867">
    <property type="entry name" value="R3H_dom_sf"/>
</dbReference>
<proteinExistence type="predicted"/>
<evidence type="ECO:0000313" key="10">
    <source>
        <dbReference type="Proteomes" id="UP000243217"/>
    </source>
</evidence>
<feature type="compositionally biased region" description="Basic residues" evidence="7">
    <location>
        <begin position="353"/>
        <end position="374"/>
    </location>
</feature>
<dbReference type="PROSITE" id="PS00107">
    <property type="entry name" value="PROTEIN_KINASE_ATP"/>
    <property type="match status" value="1"/>
</dbReference>
<dbReference type="GO" id="GO:0006396">
    <property type="term" value="P:RNA processing"/>
    <property type="evidence" value="ECO:0007669"/>
    <property type="project" value="InterPro"/>
</dbReference>
<dbReference type="CDD" id="cd05117">
    <property type="entry name" value="STKc_CAMK"/>
    <property type="match status" value="1"/>
</dbReference>
<organism evidence="9 10">
    <name type="scientific">Thraustotheca clavata</name>
    <dbReference type="NCBI Taxonomy" id="74557"/>
    <lineage>
        <taxon>Eukaryota</taxon>
        <taxon>Sar</taxon>
        <taxon>Stramenopiles</taxon>
        <taxon>Oomycota</taxon>
        <taxon>Saprolegniomycetes</taxon>
        <taxon>Saprolegniales</taxon>
        <taxon>Achlyaceae</taxon>
        <taxon>Thraustotheca</taxon>
    </lineage>
</organism>
<feature type="binding site" evidence="6">
    <location>
        <position position="50"/>
    </location>
    <ligand>
        <name>ATP</name>
        <dbReference type="ChEBI" id="CHEBI:30616"/>
    </ligand>
</feature>
<evidence type="ECO:0000256" key="7">
    <source>
        <dbReference type="SAM" id="MobiDB-lite"/>
    </source>
</evidence>
<keyword evidence="10" id="KW-1185">Reference proteome</keyword>
<dbReference type="InterPro" id="IPR036389">
    <property type="entry name" value="RNase_III_sf"/>
</dbReference>
<feature type="compositionally biased region" description="Basic and acidic residues" evidence="7">
    <location>
        <begin position="323"/>
        <end position="343"/>
    </location>
</feature>
<dbReference type="AlphaFoldDB" id="A0A1V9YSE0"/>
<dbReference type="PANTHER" id="PTHR24347">
    <property type="entry name" value="SERINE/THREONINE-PROTEIN KINASE"/>
    <property type="match status" value="1"/>
</dbReference>
<gene>
    <name evidence="9" type="ORF">THRCLA_10257</name>
</gene>
<sequence>MSGIIRKVTDFYKKDECIKFYKFGKTLGTGSFATVKSAVCKADNTHWAVKCIEKASLAPDDEEALRVEVEVLQMVDHPNIVRLKEVFDCPKTFYMVMEEMSGGELFDRIVEKEKYSEKEARLVVLHLAKALQYCHGLGIVHRDLKPENLLYASTDEHADIKIADFGLAKLIQGNTMMQTACGTPGYVAPEILEGKPYGGEVDMWSLGVITYILLCGFPPFYDENNATLFATIKAGAYDYPSPYWDNVSDTAKDLINHMLVVDPKKRFTSEDVLNHPWIKDPDQASDVHLTSFSSEMRRYNARRRFRAGIMAAKAIRGMTSPKKTGDGEEKAGSPSRGARDYILHTKTNMSKPKQPKKRGKKASFPRKSGKKVQKSHFVAPRKVDEAERHEDEIMEWLGDAVLDELIVRSLLRHIHFFSSSKANTDMSGLELFRQLRHTLVTNANLSHVYDTIFPSKYTILLNPLKLKEKADRVEMLVGRIASLKTKKPTDLAKLDHIVEIMMHVEFTQWAVEAEENEKSQVNQFELLTALIDSDLSDSDASNASPAPSPQKPKEISEESIYIVANAQYHSIATCAMAIDTTQSPRVTKILSGIDSLRALTSDSAHVLCTSRVMFEIFKMYGMSVLKERISMCILHETQRQANPCRLTWLRQDILSLDNLSSAAIALGLVSSSTERRIEANSLRALVGFAAAMANYSIVDSIVSFVVYFHQLTTQRSLCKRTGCALGFSGEKNIDNWLLHEASTCVNTFASFLDIIWQTLPSTTSLSLLPLSVAATSHFLSKRQMPPCQGDDMIKLKKWLPERWCDLDNHEVLEPPDAPTRKRKLKADNDGKSRKKFASFALLQRFQHRRFLYCLEQLVVSFAKKEISFCDTYLHELLAAEEDELAGSIEEGKACCVTEHCLSLSLKASFYRLLVHELCQFHHLHSSSKTTSNGTRVTQIRRPKEYTWVEDQFTDVNIAVVL</sequence>
<dbReference type="CDD" id="cd02325">
    <property type="entry name" value="R3H"/>
    <property type="match status" value="1"/>
</dbReference>
<dbReference type="Pfam" id="PF00069">
    <property type="entry name" value="Pkinase"/>
    <property type="match status" value="1"/>
</dbReference>
<dbReference type="SUPFAM" id="SSF56112">
    <property type="entry name" value="Protein kinase-like (PK-like)"/>
    <property type="match status" value="1"/>
</dbReference>
<keyword evidence="3 6" id="KW-0547">Nucleotide-binding</keyword>
<dbReference type="GO" id="GO:0003676">
    <property type="term" value="F:nucleic acid binding"/>
    <property type="evidence" value="ECO:0007669"/>
    <property type="project" value="InterPro"/>
</dbReference>
<dbReference type="Gene3D" id="1.10.1520.10">
    <property type="entry name" value="Ribonuclease III domain"/>
    <property type="match status" value="1"/>
</dbReference>
<protein>
    <submittedName>
        <fullName evidence="9">Kinase</fullName>
    </submittedName>
</protein>
<dbReference type="InterPro" id="IPR011009">
    <property type="entry name" value="Kinase-like_dom_sf"/>
</dbReference>
<dbReference type="PROSITE" id="PS00108">
    <property type="entry name" value="PROTEIN_KINASE_ST"/>
    <property type="match status" value="1"/>
</dbReference>
<dbReference type="EMBL" id="JNBS01003149">
    <property type="protein sequence ID" value="OQR88541.1"/>
    <property type="molecule type" value="Genomic_DNA"/>
</dbReference>
<dbReference type="InterPro" id="IPR017441">
    <property type="entry name" value="Protein_kinase_ATP_BS"/>
</dbReference>
<accession>A0A1V9YSE0</accession>
<keyword evidence="5 6" id="KW-0067">ATP-binding</keyword>
<evidence type="ECO:0000256" key="4">
    <source>
        <dbReference type="ARBA" id="ARBA00022777"/>
    </source>
</evidence>
<dbReference type="SMART" id="SM00220">
    <property type="entry name" value="S_TKc"/>
    <property type="match status" value="1"/>
</dbReference>
<keyword evidence="4 9" id="KW-0418">Kinase</keyword>
<dbReference type="GO" id="GO:0004674">
    <property type="term" value="F:protein serine/threonine kinase activity"/>
    <property type="evidence" value="ECO:0007669"/>
    <property type="project" value="UniProtKB-KW"/>
</dbReference>
<dbReference type="STRING" id="74557.A0A1V9YSE0"/>
<reference evidence="9 10" key="1">
    <citation type="journal article" date="2014" name="Genome Biol. Evol.">
        <title>The secreted proteins of Achlya hypogyna and Thraustotheca clavata identify the ancestral oomycete secretome and reveal gene acquisitions by horizontal gene transfer.</title>
        <authorList>
            <person name="Misner I."/>
            <person name="Blouin N."/>
            <person name="Leonard G."/>
            <person name="Richards T.A."/>
            <person name="Lane C.E."/>
        </authorList>
    </citation>
    <scope>NUCLEOTIDE SEQUENCE [LARGE SCALE GENOMIC DNA]</scope>
    <source>
        <strain evidence="9 10">ATCC 34112</strain>
    </source>
</reference>
<evidence type="ECO:0000259" key="8">
    <source>
        <dbReference type="PROSITE" id="PS50011"/>
    </source>
</evidence>
<feature type="domain" description="Protein kinase" evidence="8">
    <location>
        <begin position="21"/>
        <end position="278"/>
    </location>
</feature>
<evidence type="ECO:0000256" key="2">
    <source>
        <dbReference type="ARBA" id="ARBA00022679"/>
    </source>
</evidence>
<dbReference type="Gene3D" id="1.10.510.10">
    <property type="entry name" value="Transferase(Phosphotransferase) domain 1"/>
    <property type="match status" value="1"/>
</dbReference>
<dbReference type="PROSITE" id="PS50011">
    <property type="entry name" value="PROTEIN_KINASE_DOM"/>
    <property type="match status" value="1"/>
</dbReference>
<dbReference type="Proteomes" id="UP000243217">
    <property type="component" value="Unassembled WGS sequence"/>
</dbReference>
<evidence type="ECO:0000256" key="1">
    <source>
        <dbReference type="ARBA" id="ARBA00022527"/>
    </source>
</evidence>
<dbReference type="OrthoDB" id="193931at2759"/>
<dbReference type="InterPro" id="IPR008271">
    <property type="entry name" value="Ser/Thr_kinase_AS"/>
</dbReference>
<dbReference type="SUPFAM" id="SSF82708">
    <property type="entry name" value="R3H domain"/>
    <property type="match status" value="1"/>
</dbReference>
<name>A0A1V9YSE0_9STRA</name>
<evidence type="ECO:0000313" key="9">
    <source>
        <dbReference type="EMBL" id="OQR88541.1"/>
    </source>
</evidence>
<evidence type="ECO:0000256" key="6">
    <source>
        <dbReference type="PROSITE-ProRule" id="PRU10141"/>
    </source>
</evidence>
<keyword evidence="2" id="KW-0808">Transferase</keyword>
<evidence type="ECO:0000256" key="3">
    <source>
        <dbReference type="ARBA" id="ARBA00022741"/>
    </source>
</evidence>
<evidence type="ECO:0000256" key="5">
    <source>
        <dbReference type="ARBA" id="ARBA00022840"/>
    </source>
</evidence>
<dbReference type="GO" id="GO:0004525">
    <property type="term" value="F:ribonuclease III activity"/>
    <property type="evidence" value="ECO:0007669"/>
    <property type="project" value="InterPro"/>
</dbReference>